<dbReference type="RefSeq" id="WP_110030719.1">
    <property type="nucleotide sequence ID" value="NZ_QGTR01000001.1"/>
</dbReference>
<evidence type="ECO:0000313" key="3">
    <source>
        <dbReference type="Proteomes" id="UP000246352"/>
    </source>
</evidence>
<proteinExistence type="predicted"/>
<dbReference type="Pfam" id="PF19600">
    <property type="entry name" value="DUF6105"/>
    <property type="match status" value="1"/>
</dbReference>
<gene>
    <name evidence="2" type="ORF">DFR52_101962</name>
</gene>
<accession>A0A317PTK2</accession>
<evidence type="ECO:0000313" key="2">
    <source>
        <dbReference type="EMBL" id="PWW04267.1"/>
    </source>
</evidence>
<reference evidence="2 3" key="1">
    <citation type="submission" date="2018-05" db="EMBL/GenBank/DDBJ databases">
        <title>Genomic Encyclopedia of Type Strains, Phase IV (KMG-IV): sequencing the most valuable type-strain genomes for metagenomic binning, comparative biology and taxonomic classification.</title>
        <authorList>
            <person name="Goeker M."/>
        </authorList>
    </citation>
    <scope>NUCLEOTIDE SEQUENCE [LARGE SCALE GENOMIC DNA]</scope>
    <source>
        <strain evidence="2 3">DSM 16791</strain>
    </source>
</reference>
<sequence>MKWFLILWAVPMLLLGSWYSLSFYDMNFGYRILSRELHDLVFVIYGNLLGVPAEDVPGLVLKAILVDSALVAGIVVVRYQRRRIMAFIRSMFAAEAPMDQPAEDARSTAPSLSRAP</sequence>
<feature type="transmembrane region" description="Helical" evidence="1">
    <location>
        <begin position="59"/>
        <end position="79"/>
    </location>
</feature>
<dbReference type="Proteomes" id="UP000246352">
    <property type="component" value="Unassembled WGS sequence"/>
</dbReference>
<keyword evidence="3" id="KW-1185">Reference proteome</keyword>
<organism evidence="2 3">
    <name type="scientific">Hoeflea marina</name>
    <dbReference type="NCBI Taxonomy" id="274592"/>
    <lineage>
        <taxon>Bacteria</taxon>
        <taxon>Pseudomonadati</taxon>
        <taxon>Pseudomonadota</taxon>
        <taxon>Alphaproteobacteria</taxon>
        <taxon>Hyphomicrobiales</taxon>
        <taxon>Rhizobiaceae</taxon>
        <taxon>Hoeflea</taxon>
    </lineage>
</organism>
<dbReference type="EMBL" id="QGTR01000001">
    <property type="protein sequence ID" value="PWW04267.1"/>
    <property type="molecule type" value="Genomic_DNA"/>
</dbReference>
<name>A0A317PTK2_9HYPH</name>
<keyword evidence="1" id="KW-1133">Transmembrane helix</keyword>
<dbReference type="OrthoDB" id="7906687at2"/>
<dbReference type="InterPro" id="IPR046087">
    <property type="entry name" value="DUF6105"/>
</dbReference>
<comment type="caution">
    <text evidence="2">The sequence shown here is derived from an EMBL/GenBank/DDBJ whole genome shotgun (WGS) entry which is preliminary data.</text>
</comment>
<dbReference type="AlphaFoldDB" id="A0A317PTK2"/>
<evidence type="ECO:0000256" key="1">
    <source>
        <dbReference type="SAM" id="Phobius"/>
    </source>
</evidence>
<protein>
    <submittedName>
        <fullName evidence="2">Uncharacterized protein</fullName>
    </submittedName>
</protein>
<keyword evidence="1" id="KW-0472">Membrane</keyword>
<keyword evidence="1" id="KW-0812">Transmembrane</keyword>